<evidence type="ECO:0000259" key="1">
    <source>
        <dbReference type="PROSITE" id="PS50887"/>
    </source>
</evidence>
<dbReference type="Gene3D" id="3.30.70.270">
    <property type="match status" value="1"/>
</dbReference>
<name>A0AA96XBP6_LEPBY</name>
<proteinExistence type="predicted"/>
<feature type="domain" description="GGDEF" evidence="1">
    <location>
        <begin position="46"/>
        <end position="156"/>
    </location>
</feature>
<dbReference type="Pfam" id="PF00990">
    <property type="entry name" value="GGDEF"/>
    <property type="match status" value="1"/>
</dbReference>
<dbReference type="GO" id="GO:0052621">
    <property type="term" value="F:diguanylate cyclase activity"/>
    <property type="evidence" value="ECO:0007669"/>
    <property type="project" value="UniProtKB-EC"/>
</dbReference>
<gene>
    <name evidence="2" type="ORF">Q2T42_15990</name>
</gene>
<dbReference type="InterPro" id="IPR043128">
    <property type="entry name" value="Rev_trsase/Diguanyl_cyclase"/>
</dbReference>
<dbReference type="InterPro" id="IPR000160">
    <property type="entry name" value="GGDEF_dom"/>
</dbReference>
<accession>A0AA96XBP6</accession>
<reference evidence="2" key="2">
    <citation type="submission" date="2023-07" db="EMBL/GenBank/DDBJ databases">
        <authorList>
            <person name="Bai X.-H."/>
            <person name="Wang H.-H."/>
            <person name="Wang J."/>
            <person name="Ma M.-Y."/>
            <person name="Hu H.-H."/>
            <person name="Song Z.-L."/>
            <person name="Ma H.-G."/>
            <person name="Fan Y."/>
            <person name="Du C.-Y."/>
            <person name="Xu J.-C."/>
        </authorList>
    </citation>
    <scope>NUCLEOTIDE SEQUENCE</scope>
    <source>
        <strain evidence="2">CZ1</strain>
    </source>
</reference>
<dbReference type="EMBL" id="CP130144">
    <property type="protein sequence ID" value="WNZ49220.1"/>
    <property type="molecule type" value="Genomic_DNA"/>
</dbReference>
<keyword evidence="2" id="KW-0548">Nucleotidyltransferase</keyword>
<dbReference type="PROSITE" id="PS50887">
    <property type="entry name" value="GGDEF"/>
    <property type="match status" value="1"/>
</dbReference>
<evidence type="ECO:0000313" key="2">
    <source>
        <dbReference type="EMBL" id="WNZ49220.1"/>
    </source>
</evidence>
<dbReference type="AlphaFoldDB" id="A0AA96XBP6"/>
<dbReference type="InterPro" id="IPR029787">
    <property type="entry name" value="Nucleotide_cyclase"/>
</dbReference>
<reference evidence="2" key="1">
    <citation type="journal article" date="2023" name="Plants (Basel)">
        <title>Genomic Analysis of Leptolyngbya boryana CZ1 Reveals Efficient Carbon Fixation Modules.</title>
        <authorList>
            <person name="Bai X."/>
            <person name="Wang H."/>
            <person name="Cheng W."/>
            <person name="Wang J."/>
            <person name="Ma M."/>
            <person name="Hu H."/>
            <person name="Song Z."/>
            <person name="Ma H."/>
            <person name="Fan Y."/>
            <person name="Du C."/>
            <person name="Xu J."/>
        </authorList>
    </citation>
    <scope>NUCLEOTIDE SEQUENCE</scope>
    <source>
        <strain evidence="2">CZ1</strain>
    </source>
</reference>
<dbReference type="EC" id="2.7.7.65" evidence="2"/>
<dbReference type="SUPFAM" id="SSF55073">
    <property type="entry name" value="Nucleotide cyclase"/>
    <property type="match status" value="1"/>
</dbReference>
<protein>
    <submittedName>
        <fullName evidence="2">Diguanylate cyclase</fullName>
        <ecNumber evidence="2">2.7.7.65</ecNumber>
    </submittedName>
</protein>
<organism evidence="2">
    <name type="scientific">Leptolyngbya boryana CZ1</name>
    <dbReference type="NCBI Taxonomy" id="3060204"/>
    <lineage>
        <taxon>Bacteria</taxon>
        <taxon>Bacillati</taxon>
        <taxon>Cyanobacteriota</taxon>
        <taxon>Cyanophyceae</taxon>
        <taxon>Leptolyngbyales</taxon>
        <taxon>Leptolyngbyaceae</taxon>
        <taxon>Leptolyngbya group</taxon>
        <taxon>Leptolyngbya</taxon>
    </lineage>
</organism>
<sequence length="156" mass="17868">MYGLGYRLNPEYYVSKQWQCSCSCLTKSQADLILEKLIHLAKRLQHPLCFALLNLKNQTQYDNLDTVVQQITDQLQHQLKPEDIVAHTGKGQFMIGIYGIPREAGLNRLNYILSTLNQLPFKGRNQEITMNISIVQYPEDGIDLRSLYRAAIAALK</sequence>
<keyword evidence="2" id="KW-0808">Transferase</keyword>